<sequence length="297" mass="32135">MLDSMMRTTYDKLRSSVPELREVYLHAPPAGAEAPKPYAVLAAGKDSGESPGSGLWKGFRYLMNIEMYGSQASPAQSSSSDPLQALTAALNEALDKQLLEDDTIGKFTLLSLGPSGPDWVDEERQAAVRTLQYALVSPQPLAEPTPIVSDPWLIALADWTQKRLGREWSVYTGNWPVGAGSPAILWRVVEMSAVPQGTKAVEVRKRASAFFRAADADQEHAALLRLLEGLGLSAKLPLAAEEKTYMRATGVQVNTKTVADGYSPSGEGPLSVTLSRRVAEASADAPLMQFVYYQSHI</sequence>
<dbReference type="EMBL" id="VSDO01000002">
    <property type="protein sequence ID" value="TYA12810.1"/>
    <property type="molecule type" value="Genomic_DNA"/>
</dbReference>
<comment type="caution">
    <text evidence="1">The sequence shown here is derived from an EMBL/GenBank/DDBJ whole genome shotgun (WGS) entry which is preliminary data.</text>
</comment>
<protein>
    <submittedName>
        <fullName evidence="1">Uncharacterized protein</fullName>
    </submittedName>
</protein>
<gene>
    <name evidence="1" type="ORF">FRY98_08865</name>
</gene>
<organism evidence="1 2">
    <name type="scientific">Paenibacillus faecis</name>
    <dbReference type="NCBI Taxonomy" id="862114"/>
    <lineage>
        <taxon>Bacteria</taxon>
        <taxon>Bacillati</taxon>
        <taxon>Bacillota</taxon>
        <taxon>Bacilli</taxon>
        <taxon>Bacillales</taxon>
        <taxon>Paenibacillaceae</taxon>
        <taxon>Paenibacillus</taxon>
    </lineage>
</organism>
<accession>A0A5D0CT21</accession>
<evidence type="ECO:0000313" key="1">
    <source>
        <dbReference type="EMBL" id="TYA12810.1"/>
    </source>
</evidence>
<evidence type="ECO:0000313" key="2">
    <source>
        <dbReference type="Proteomes" id="UP000325218"/>
    </source>
</evidence>
<dbReference type="Proteomes" id="UP000325218">
    <property type="component" value="Unassembled WGS sequence"/>
</dbReference>
<name>A0A5D0CT21_9BACL</name>
<reference evidence="1 2" key="1">
    <citation type="submission" date="2019-08" db="EMBL/GenBank/DDBJ databases">
        <title>Genome sequencing of Paenibacillus faecis DSM 23593(T).</title>
        <authorList>
            <person name="Kook J.-K."/>
            <person name="Park S.-N."/>
            <person name="Lim Y.K."/>
        </authorList>
    </citation>
    <scope>NUCLEOTIDE SEQUENCE [LARGE SCALE GENOMIC DNA]</scope>
    <source>
        <strain evidence="1 2">DSM 23593</strain>
    </source>
</reference>
<dbReference type="AlphaFoldDB" id="A0A5D0CT21"/>
<dbReference type="OrthoDB" id="1679953at2"/>
<proteinExistence type="predicted"/>
<dbReference type="RefSeq" id="WP_148451412.1">
    <property type="nucleotide sequence ID" value="NZ_VSDO01000002.1"/>
</dbReference>
<keyword evidence="2" id="KW-1185">Reference proteome</keyword>